<organism evidence="1">
    <name type="scientific">Rhizophora mucronata</name>
    <name type="common">Asiatic mangrove</name>
    <dbReference type="NCBI Taxonomy" id="61149"/>
    <lineage>
        <taxon>Eukaryota</taxon>
        <taxon>Viridiplantae</taxon>
        <taxon>Streptophyta</taxon>
        <taxon>Embryophyta</taxon>
        <taxon>Tracheophyta</taxon>
        <taxon>Spermatophyta</taxon>
        <taxon>Magnoliopsida</taxon>
        <taxon>eudicotyledons</taxon>
        <taxon>Gunneridae</taxon>
        <taxon>Pentapetalae</taxon>
        <taxon>rosids</taxon>
        <taxon>fabids</taxon>
        <taxon>Malpighiales</taxon>
        <taxon>Rhizophoraceae</taxon>
        <taxon>Rhizophora</taxon>
    </lineage>
</organism>
<dbReference type="EMBL" id="GGEC01055373">
    <property type="protein sequence ID" value="MBX35857.1"/>
    <property type="molecule type" value="Transcribed_RNA"/>
</dbReference>
<name>A0A2P2N052_RHIMU</name>
<sequence length="42" mass="5380">MRNDRWQVGTELVDSRKKYFLWFSVELYYYPNYFLQTCKFFP</sequence>
<dbReference type="AlphaFoldDB" id="A0A2P2N052"/>
<protein>
    <submittedName>
        <fullName evidence="1">Uncharacterized protein</fullName>
    </submittedName>
</protein>
<proteinExistence type="predicted"/>
<evidence type="ECO:0000313" key="1">
    <source>
        <dbReference type="EMBL" id="MBX35857.1"/>
    </source>
</evidence>
<accession>A0A2P2N052</accession>
<reference evidence="1" key="1">
    <citation type="submission" date="2018-02" db="EMBL/GenBank/DDBJ databases">
        <title>Rhizophora mucronata_Transcriptome.</title>
        <authorList>
            <person name="Meera S.P."/>
            <person name="Sreeshan A."/>
            <person name="Augustine A."/>
        </authorList>
    </citation>
    <scope>NUCLEOTIDE SEQUENCE</scope>
    <source>
        <tissue evidence="1">Leaf</tissue>
    </source>
</reference>